<dbReference type="Proteomes" id="UP000255248">
    <property type="component" value="Unassembled WGS sequence"/>
</dbReference>
<organism evidence="1 2">
    <name type="scientific">Edwardsiella hoshinae</name>
    <dbReference type="NCBI Taxonomy" id="93378"/>
    <lineage>
        <taxon>Bacteria</taxon>
        <taxon>Pseudomonadati</taxon>
        <taxon>Pseudomonadota</taxon>
        <taxon>Gammaproteobacteria</taxon>
        <taxon>Enterobacterales</taxon>
        <taxon>Hafniaceae</taxon>
        <taxon>Edwardsiella</taxon>
    </lineage>
</organism>
<dbReference type="EMBL" id="UFXZ01000001">
    <property type="protein sequence ID" value="STC88253.1"/>
    <property type="molecule type" value="Genomic_DNA"/>
</dbReference>
<protein>
    <submittedName>
        <fullName evidence="1">Uncharacterized protein</fullName>
    </submittedName>
</protein>
<evidence type="ECO:0000313" key="1">
    <source>
        <dbReference type="EMBL" id="STC88253.1"/>
    </source>
</evidence>
<evidence type="ECO:0000313" key="2">
    <source>
        <dbReference type="Proteomes" id="UP000255248"/>
    </source>
</evidence>
<gene>
    <name evidence="1" type="ORF">NCTC12121_01723</name>
</gene>
<sequence>MRHVKASSRAPSATRPRLAHVFAPSPERVPLSRFFVLRFLMATVKASPSNG</sequence>
<name>A0A376DGZ4_9GAMM</name>
<dbReference type="AlphaFoldDB" id="A0A376DGZ4"/>
<reference evidence="1 2" key="1">
    <citation type="submission" date="2018-06" db="EMBL/GenBank/DDBJ databases">
        <authorList>
            <consortium name="Pathogen Informatics"/>
            <person name="Doyle S."/>
        </authorList>
    </citation>
    <scope>NUCLEOTIDE SEQUENCE [LARGE SCALE GENOMIC DNA]</scope>
    <source>
        <strain evidence="1 2">NCTC12121</strain>
    </source>
</reference>
<accession>A0A376DGZ4</accession>
<proteinExistence type="predicted"/>